<reference evidence="1 2" key="1">
    <citation type="submission" date="2016-03" db="EMBL/GenBank/DDBJ databases">
        <authorList>
            <person name="Cho S.-Y."/>
            <person name="Lim S."/>
            <person name="Kim H."/>
            <person name="Soh E.H."/>
            <person name="Moon J.S."/>
        </authorList>
    </citation>
    <scope>NUCLEOTIDE SEQUENCE [LARGE SCALE GENOMIC DNA]</scope>
    <source>
        <strain evidence="1 2">KCTC 3810</strain>
    </source>
</reference>
<evidence type="ECO:0008006" key="3">
    <source>
        <dbReference type="Google" id="ProtNLM"/>
    </source>
</evidence>
<gene>
    <name evidence="1" type="ORF">A3783_12565</name>
</gene>
<dbReference type="Gene3D" id="3.30.530.20">
    <property type="match status" value="1"/>
</dbReference>
<comment type="caution">
    <text evidence="1">The sequence shown here is derived from an EMBL/GenBank/DDBJ whole genome shotgun (WGS) entry which is preliminary data.</text>
</comment>
<evidence type="ECO:0000313" key="2">
    <source>
        <dbReference type="Proteomes" id="UP000078447"/>
    </source>
</evidence>
<dbReference type="InterPro" id="IPR023393">
    <property type="entry name" value="START-like_dom_sf"/>
</dbReference>
<dbReference type="SUPFAM" id="SSF55961">
    <property type="entry name" value="Bet v1-like"/>
    <property type="match status" value="1"/>
</dbReference>
<sequence>MNRFMTETRVPTTKEQAWLFLSDAKALTGMTTFPKVQTIGDTRTYAGNTIQLKVGVPPIFVQWDSIIPMVGKDAFVDVGVKVPFPFAAWCHTHRVEERQDGLYMIDDLIYKSYFPKWFVDAFILRPMFQQRKQAILHHFSK</sequence>
<name>A0ABX2V6X7_9BACL</name>
<dbReference type="Proteomes" id="UP000078447">
    <property type="component" value="Unassembled WGS sequence"/>
</dbReference>
<proteinExistence type="predicted"/>
<keyword evidence="2" id="KW-1185">Reference proteome</keyword>
<protein>
    <recommendedName>
        <fullName evidence="3">Ligand-binding SRPBCC domain-containing protein</fullName>
    </recommendedName>
</protein>
<dbReference type="EMBL" id="LVVL01000015">
    <property type="protein sequence ID" value="OAN12367.1"/>
    <property type="molecule type" value="Genomic_DNA"/>
</dbReference>
<organism evidence="1 2">
    <name type="scientific">Exiguobacterium undae</name>
    <dbReference type="NCBI Taxonomy" id="169177"/>
    <lineage>
        <taxon>Bacteria</taxon>
        <taxon>Bacillati</taxon>
        <taxon>Bacillota</taxon>
        <taxon>Bacilli</taxon>
        <taxon>Bacillales</taxon>
        <taxon>Bacillales Family XII. Incertae Sedis</taxon>
        <taxon>Exiguobacterium</taxon>
    </lineage>
</organism>
<evidence type="ECO:0000313" key="1">
    <source>
        <dbReference type="EMBL" id="OAN12367.1"/>
    </source>
</evidence>
<accession>A0ABX2V6X7</accession>
<dbReference type="RefSeq" id="WP_028106878.1">
    <property type="nucleotide sequence ID" value="NZ_LVVL01000015.1"/>
</dbReference>